<keyword evidence="7 10" id="KW-0472">Membrane</keyword>
<evidence type="ECO:0000256" key="8">
    <source>
        <dbReference type="ARBA" id="ARBA00031348"/>
    </source>
</evidence>
<dbReference type="OrthoDB" id="272987at2759"/>
<evidence type="ECO:0000256" key="9">
    <source>
        <dbReference type="ARBA" id="ARBA00043873"/>
    </source>
</evidence>
<dbReference type="GO" id="GO:0017119">
    <property type="term" value="C:Golgi transport complex"/>
    <property type="evidence" value="ECO:0007669"/>
    <property type="project" value="UniProtKB-UniRule"/>
</dbReference>
<dbReference type="GO" id="GO:0000139">
    <property type="term" value="C:Golgi membrane"/>
    <property type="evidence" value="ECO:0007669"/>
    <property type="project" value="UniProtKB-SubCell"/>
</dbReference>
<dbReference type="eggNOG" id="KOG3758">
    <property type="taxonomic scope" value="Eukaryota"/>
</dbReference>
<accession>G8YLX1</accession>
<dbReference type="InParanoid" id="G8YLX1"/>
<keyword evidence="5 10" id="KW-0653">Protein transport</keyword>
<evidence type="ECO:0000256" key="5">
    <source>
        <dbReference type="ARBA" id="ARBA00022927"/>
    </source>
</evidence>
<dbReference type="Pfam" id="PF20653">
    <property type="entry name" value="COG6_C"/>
    <property type="match status" value="1"/>
</dbReference>
<comment type="subunit">
    <text evidence="10">Component of the conserved oligomeric Golgi complex.</text>
</comment>
<evidence type="ECO:0000256" key="2">
    <source>
        <dbReference type="ARBA" id="ARBA00011023"/>
    </source>
</evidence>
<dbReference type="PANTHER" id="PTHR21506">
    <property type="entry name" value="COMPONENT OF OLIGOMERIC GOLGI COMPLEX 6"/>
    <property type="match status" value="1"/>
</dbReference>
<proteinExistence type="inferred from homology"/>
<dbReference type="STRING" id="559304.G8YLX1"/>
<evidence type="ECO:0000256" key="3">
    <source>
        <dbReference type="ARBA" id="ARBA00020973"/>
    </source>
</evidence>
<feature type="domain" description="Conserved Oligomeric Golgi complex subunit 6 C-terminal" evidence="12">
    <location>
        <begin position="277"/>
        <end position="752"/>
    </location>
</feature>
<evidence type="ECO:0000256" key="10">
    <source>
        <dbReference type="RuleBase" id="RU365075"/>
    </source>
</evidence>
<dbReference type="FunCoup" id="G8YLX1">
    <property type="interactions" value="440"/>
</dbReference>
<dbReference type="AlphaFoldDB" id="G8YLX1"/>
<evidence type="ECO:0000256" key="6">
    <source>
        <dbReference type="ARBA" id="ARBA00023034"/>
    </source>
</evidence>
<comment type="function">
    <text evidence="10">Acts as component of the peripheral membrane COG complex that is involved in intra-Golgi protein trafficking. COG is located at the cis-Golgi, and regulates tethering of retrograde intra-Golgi vesicles and possibly a number of other membrane trafficking events.</text>
</comment>
<dbReference type="SMART" id="SM01087">
    <property type="entry name" value="COG6"/>
    <property type="match status" value="1"/>
</dbReference>
<dbReference type="GO" id="GO:0015031">
    <property type="term" value="P:protein transport"/>
    <property type="evidence" value="ECO:0007669"/>
    <property type="project" value="UniProtKB-KW"/>
</dbReference>
<name>G8YLX1_PICSO</name>
<comment type="similarity">
    <text evidence="2 10">Belongs to the COG6 family.</text>
</comment>
<dbReference type="Pfam" id="PF06419">
    <property type="entry name" value="COG6_N"/>
    <property type="match status" value="1"/>
</dbReference>
<evidence type="ECO:0000259" key="11">
    <source>
        <dbReference type="Pfam" id="PF06419"/>
    </source>
</evidence>
<dbReference type="InterPro" id="IPR010490">
    <property type="entry name" value="COG6"/>
</dbReference>
<evidence type="ECO:0000256" key="1">
    <source>
        <dbReference type="ARBA" id="ARBA00004395"/>
    </source>
</evidence>
<comment type="subcellular location">
    <subcellularLocation>
        <location evidence="1 10">Golgi apparatus membrane</location>
        <topology evidence="1 10">Peripheral membrane protein</topology>
    </subcellularLocation>
</comment>
<organism evidence="13 14">
    <name type="scientific">Pichia sorbitophila (strain ATCC MYA-4447 / BCRC 22081 / CBS 7064 / NBRC 10061 / NRRL Y-12695)</name>
    <name type="common">Hybrid yeast</name>
    <dbReference type="NCBI Taxonomy" id="559304"/>
    <lineage>
        <taxon>Eukaryota</taxon>
        <taxon>Fungi</taxon>
        <taxon>Dikarya</taxon>
        <taxon>Ascomycota</taxon>
        <taxon>Saccharomycotina</taxon>
        <taxon>Pichiomycetes</taxon>
        <taxon>Debaryomycetaceae</taxon>
        <taxon>Millerozyma</taxon>
    </lineage>
</organism>
<gene>
    <name evidence="13" type="primary">Piso0_001853</name>
    <name evidence="13" type="ORF">GNLVRS01_PISO0F15493g</name>
</gene>
<evidence type="ECO:0000256" key="4">
    <source>
        <dbReference type="ARBA" id="ARBA00022448"/>
    </source>
</evidence>
<keyword evidence="14" id="KW-1185">Reference proteome</keyword>
<evidence type="ECO:0000313" key="14">
    <source>
        <dbReference type="Proteomes" id="UP000005222"/>
    </source>
</evidence>
<dbReference type="InterPro" id="IPR048369">
    <property type="entry name" value="COG6_C"/>
</dbReference>
<evidence type="ECO:0000256" key="7">
    <source>
        <dbReference type="ARBA" id="ARBA00023136"/>
    </source>
</evidence>
<dbReference type="PANTHER" id="PTHR21506:SF0">
    <property type="entry name" value="CONSERVED OLIGOMERIC GOLGI COMPLEX SUBUNIT 6"/>
    <property type="match status" value="1"/>
</dbReference>
<feature type="domain" description="Conserved oligomeric complex COG6 N-terminal" evidence="11">
    <location>
        <begin position="144"/>
        <end position="246"/>
    </location>
</feature>
<dbReference type="EMBL" id="FO082054">
    <property type="protein sequence ID" value="CCE89055.1"/>
    <property type="molecule type" value="Genomic_DNA"/>
</dbReference>
<evidence type="ECO:0000259" key="12">
    <source>
        <dbReference type="Pfam" id="PF20653"/>
    </source>
</evidence>
<protein>
    <recommendedName>
        <fullName evidence="3 10">Conserved oligomeric Golgi complex subunit 6</fullName>
        <shortName evidence="10">COG complex subunit 6</shortName>
    </recommendedName>
    <alternativeName>
        <fullName evidence="8 10">Component of oligomeric Golgi complex 6</fullName>
    </alternativeName>
</protein>
<evidence type="ECO:0000313" key="13">
    <source>
        <dbReference type="EMBL" id="CCE89055.1"/>
    </source>
</evidence>
<keyword evidence="4 10" id="KW-0813">Transport</keyword>
<dbReference type="InterPro" id="IPR048368">
    <property type="entry name" value="COG6_N"/>
</dbReference>
<keyword evidence="6 10" id="KW-0333">Golgi apparatus</keyword>
<dbReference type="GO" id="GO:0006891">
    <property type="term" value="P:intra-Golgi vesicle-mediated transport"/>
    <property type="evidence" value="ECO:0007669"/>
    <property type="project" value="UniProtKB-UniRule"/>
</dbReference>
<dbReference type="Proteomes" id="UP000005222">
    <property type="component" value="Chromosome F"/>
</dbReference>
<dbReference type="OMA" id="DANLTEY"/>
<comment type="function">
    <text evidence="9">Acts as a component of the peripheral membrane COG complex that is involved in intra-Golgi protein trafficking. COG is located at the cis-Golgi, and regulates tethering of retrograde intra-Golgi vesicles and possibly a number of other membrane trafficking events.</text>
</comment>
<dbReference type="HOGENOM" id="CLU_017837_0_0_1"/>
<reference evidence="13 14" key="1">
    <citation type="journal article" date="2012" name="G3 (Bethesda)">
        <title>Pichia sorbitophila, an interspecies yeast hybrid reveals early steps of genome resolution following polyploidization.</title>
        <authorList>
            <person name="Leh Louis V."/>
            <person name="Despons L."/>
            <person name="Friedrich A."/>
            <person name="Martin T."/>
            <person name="Durrens P."/>
            <person name="Casaregola S."/>
            <person name="Neuveglise C."/>
            <person name="Fairhead C."/>
            <person name="Marck C."/>
            <person name="Cruz J.A."/>
            <person name="Straub M.L."/>
            <person name="Kugler V."/>
            <person name="Sacerdot C."/>
            <person name="Uzunov Z."/>
            <person name="Thierry A."/>
            <person name="Weiss S."/>
            <person name="Bleykasten C."/>
            <person name="De Montigny J."/>
            <person name="Jacques N."/>
            <person name="Jung P."/>
            <person name="Lemaire M."/>
            <person name="Mallet S."/>
            <person name="Morel G."/>
            <person name="Richard G.F."/>
            <person name="Sarkar A."/>
            <person name="Savel G."/>
            <person name="Schacherer J."/>
            <person name="Seret M.L."/>
            <person name="Talla E."/>
            <person name="Samson G."/>
            <person name="Jubin C."/>
            <person name="Poulain J."/>
            <person name="Vacherie B."/>
            <person name="Barbe V."/>
            <person name="Pelletier E."/>
            <person name="Sherman D.J."/>
            <person name="Westhof E."/>
            <person name="Weissenbach J."/>
            <person name="Baret P.V."/>
            <person name="Wincker P."/>
            <person name="Gaillardin C."/>
            <person name="Dujon B."/>
            <person name="Souciet J.L."/>
        </authorList>
    </citation>
    <scope>NUCLEOTIDE SEQUENCE [LARGE SCALE GENOMIC DNA]</scope>
    <source>
        <strain evidence="14">ATCC MYA-4447 / BCRC 22081 / CBS 7064 / NBRC 10061 / NRRL Y-12695</strain>
    </source>
</reference>
<sequence length="768" mass="88165">MDFVDFDTFSNEDIPQPQPSLVLPITSNIENLGKRFSHFNNLTRNLLKKDGTETVDQAQQLQSNEKTNKYVNESLNLLNELEAPSDDRTKVSNVNTSSSGLSTRLSRVLNSSLSDNVLKEIFENLEIRDINSDHLVEPDFVGLSSRKKLRGEIEYDLTKTQSLILKEYDPHRKKLYALESDISKLNNIYDSLTSSVEKDFDLVKQLVENVGDLNRQNTILLVKKRLLSEFKSRFVLNEYEEFILQNETVNDEFFGVLNKAEKMQQDCSILLSIDNSDLGQKIMFQLDNLINQAIERIISHVNKSISGFYLLHTKSRLSTVHKCLQYLKKNLNHFIRVMNSYTQIRSKTIVDDFLTQLNGDLDRGVSSDNRKGARPIILSAHDPIRFIGDMLAYVHSVVVNESEMISIIFFDQNEETENSDYKTSVLEANSKVLHALSRPLKTRIDQMVSSEVRLSTIYSIYNLVSLYKIMLSKQIQRIEGCPSLLDSIDQLITSTQQKFQNDIRNKLATIKSSNSAQLELNSDLQPPEWLIEFYAELLPIIDSSSSDTFMDLPAEKSAHFMDYIVDEPIKIFDLHLAKNMAKILSKSDQLIMKLNFLDLILSKIMPIRLMADKIISINELISEFTQQLVNSQLIKTLDTCKMVDFYNIVNMICPFSDDFFDTSIYQPITENKFFNEDAIRTSREALTENVPTLLMDSQNDLMKLNSPLIANEVLSNSFLDFVKFYFKFGLIVQEFLKCALSNWSDEEIATLLGVEEEYSEIKKQLALE</sequence>